<dbReference type="AlphaFoldDB" id="A0A8J2RL42"/>
<reference evidence="2" key="1">
    <citation type="submission" date="2021-11" db="EMBL/GenBank/DDBJ databases">
        <authorList>
            <person name="Schell T."/>
        </authorList>
    </citation>
    <scope>NUCLEOTIDE SEQUENCE</scope>
    <source>
        <strain evidence="2">M5</strain>
    </source>
</reference>
<accession>A0A8J2RL42</accession>
<name>A0A8J2RL42_9CRUS</name>
<organism evidence="2 3">
    <name type="scientific">Daphnia galeata</name>
    <dbReference type="NCBI Taxonomy" id="27404"/>
    <lineage>
        <taxon>Eukaryota</taxon>
        <taxon>Metazoa</taxon>
        <taxon>Ecdysozoa</taxon>
        <taxon>Arthropoda</taxon>
        <taxon>Crustacea</taxon>
        <taxon>Branchiopoda</taxon>
        <taxon>Diplostraca</taxon>
        <taxon>Cladocera</taxon>
        <taxon>Anomopoda</taxon>
        <taxon>Daphniidae</taxon>
        <taxon>Daphnia</taxon>
    </lineage>
</organism>
<evidence type="ECO:0000313" key="3">
    <source>
        <dbReference type="Proteomes" id="UP000789390"/>
    </source>
</evidence>
<evidence type="ECO:0000256" key="1">
    <source>
        <dbReference type="SAM" id="SignalP"/>
    </source>
</evidence>
<dbReference type="OrthoDB" id="6364072at2759"/>
<sequence length="243" mass="27085">MIIGGFVFFGLLMGVRMHPVLEDTMDDSSLQVSVESDESVESTEATSIAWSRSASNLTATMQQLMQLEIFNKTKTNETRTLTTHKVASSIAHQLQPVAVRPYFYPSAFSSYIFRAGPYQQSTYYHPYLMPVLNPFYPSANSATTAVQQDEISTARQPFPVDDELSEEEAMKELEAIKKEMAEDAAAIRHQNRLLLPSISINKDHSSVTVSLKSFASLLRSLNSRVTVTLATRTILVPNVSIRN</sequence>
<comment type="caution">
    <text evidence="2">The sequence shown here is derived from an EMBL/GenBank/DDBJ whole genome shotgun (WGS) entry which is preliminary data.</text>
</comment>
<feature type="chain" id="PRO_5035272343" evidence="1">
    <location>
        <begin position="18"/>
        <end position="243"/>
    </location>
</feature>
<protein>
    <submittedName>
        <fullName evidence="2">Uncharacterized protein</fullName>
    </submittedName>
</protein>
<proteinExistence type="predicted"/>
<keyword evidence="3" id="KW-1185">Reference proteome</keyword>
<feature type="signal peptide" evidence="1">
    <location>
        <begin position="1"/>
        <end position="17"/>
    </location>
</feature>
<keyword evidence="1" id="KW-0732">Signal</keyword>
<dbReference type="Proteomes" id="UP000789390">
    <property type="component" value="Unassembled WGS sequence"/>
</dbReference>
<gene>
    <name evidence="2" type="ORF">DGAL_LOCUS5457</name>
</gene>
<evidence type="ECO:0000313" key="2">
    <source>
        <dbReference type="EMBL" id="CAH0102931.1"/>
    </source>
</evidence>
<dbReference type="EMBL" id="CAKKLH010000099">
    <property type="protein sequence ID" value="CAH0102931.1"/>
    <property type="molecule type" value="Genomic_DNA"/>
</dbReference>